<proteinExistence type="predicted"/>
<keyword evidence="2" id="KW-1185">Reference proteome</keyword>
<reference evidence="1 2" key="1">
    <citation type="journal article" date="2021" name="BMC Genomics">
        <title>Datura genome reveals duplications of psychoactive alkaloid biosynthetic genes and high mutation rate following tissue culture.</title>
        <authorList>
            <person name="Rajewski A."/>
            <person name="Carter-House D."/>
            <person name="Stajich J."/>
            <person name="Litt A."/>
        </authorList>
    </citation>
    <scope>NUCLEOTIDE SEQUENCE [LARGE SCALE GENOMIC DNA]</scope>
    <source>
        <strain evidence="1">AR-01</strain>
    </source>
</reference>
<protein>
    <submittedName>
        <fullName evidence="1">Uncharacterized protein</fullName>
    </submittedName>
</protein>
<name>A0ABS8T1G2_DATST</name>
<evidence type="ECO:0000313" key="1">
    <source>
        <dbReference type="EMBL" id="MCD7465172.1"/>
    </source>
</evidence>
<evidence type="ECO:0000313" key="2">
    <source>
        <dbReference type="Proteomes" id="UP000823775"/>
    </source>
</evidence>
<dbReference type="Proteomes" id="UP000823775">
    <property type="component" value="Unassembled WGS sequence"/>
</dbReference>
<dbReference type="EMBL" id="JACEIK010001023">
    <property type="protein sequence ID" value="MCD7465172.1"/>
    <property type="molecule type" value="Genomic_DNA"/>
</dbReference>
<organism evidence="1 2">
    <name type="scientific">Datura stramonium</name>
    <name type="common">Jimsonweed</name>
    <name type="synonym">Common thornapple</name>
    <dbReference type="NCBI Taxonomy" id="4076"/>
    <lineage>
        <taxon>Eukaryota</taxon>
        <taxon>Viridiplantae</taxon>
        <taxon>Streptophyta</taxon>
        <taxon>Embryophyta</taxon>
        <taxon>Tracheophyta</taxon>
        <taxon>Spermatophyta</taxon>
        <taxon>Magnoliopsida</taxon>
        <taxon>eudicotyledons</taxon>
        <taxon>Gunneridae</taxon>
        <taxon>Pentapetalae</taxon>
        <taxon>asterids</taxon>
        <taxon>lamiids</taxon>
        <taxon>Solanales</taxon>
        <taxon>Solanaceae</taxon>
        <taxon>Solanoideae</taxon>
        <taxon>Datureae</taxon>
        <taxon>Datura</taxon>
    </lineage>
</organism>
<sequence>MLQLEIVRSWFKMRKRKREKHGPTCFKGRFGSGLEVGVKYEEPGQGRVSSLELRSGLEFQVQSQGSSIRSHVRVESQDKIESRVRSISDLELDSRFRSWLLETWLCWGQVPVQDQILGRGWISSPKSRTWSKARVRVGSQVPDLKSRVKVSPLPMFRVKVRSRVDIKGKAQVSGIGLGRGRASI</sequence>
<comment type="caution">
    <text evidence="1">The sequence shown here is derived from an EMBL/GenBank/DDBJ whole genome shotgun (WGS) entry which is preliminary data.</text>
</comment>
<accession>A0ABS8T1G2</accession>
<gene>
    <name evidence="1" type="ORF">HAX54_000731</name>
</gene>